<evidence type="ECO:0000313" key="10">
    <source>
        <dbReference type="EMBL" id="MBA8814200.1"/>
    </source>
</evidence>
<evidence type="ECO:0000256" key="5">
    <source>
        <dbReference type="NCBIfam" id="TIGR02228"/>
    </source>
</evidence>
<evidence type="ECO:0000256" key="4">
    <source>
        <dbReference type="ARBA" id="ARBA00023136"/>
    </source>
</evidence>
<evidence type="ECO:0000256" key="1">
    <source>
        <dbReference type="ARBA" id="ARBA00004370"/>
    </source>
</evidence>
<evidence type="ECO:0000256" key="3">
    <source>
        <dbReference type="ARBA" id="ARBA00022989"/>
    </source>
</evidence>
<evidence type="ECO:0000313" key="12">
    <source>
        <dbReference type="Proteomes" id="UP000522688"/>
    </source>
</evidence>
<comment type="caution">
    <text evidence="10">The sequence shown here is derived from an EMBL/GenBank/DDBJ whole genome shotgun (WGS) entry which is preliminary data.</text>
</comment>
<dbReference type="InterPro" id="IPR019533">
    <property type="entry name" value="Peptidase_S26"/>
</dbReference>
<accession>A0A7W3PJA9</accession>
<dbReference type="GO" id="GO:0016020">
    <property type="term" value="C:membrane"/>
    <property type="evidence" value="ECO:0007669"/>
    <property type="project" value="UniProtKB-SubCell"/>
</dbReference>
<keyword evidence="2 7" id="KW-0812">Transmembrane</keyword>
<dbReference type="Pfam" id="PF13385">
    <property type="entry name" value="Laminin_G_3"/>
    <property type="match status" value="1"/>
</dbReference>
<sequence>MSTIDLKLKPARATATASITIPRGASRSFGDGGHWFRLVVGTFSRTVLATLIGLLLWAALPAIIGWTPTTVMTGSMEPRIHPGDIVVAKPVSADQVHRGQVLLFQDPDHADHLRLHRYLDNGTGTSIVTKGDANPSADSTPIERSAVVGVGFLRVPYLGTPFVWAANQQYGHLILAGSVLMLLVVTSRLDRYLLREAAEEARVASDGTAAPQTPAATRRAARRRERRLRRLRGAAGTLALVGIASGLAVTLVVSGGAGAAYSAPVSNPSSSYSATSSYDCLKDTYNDQTSYGFPYNETSGTTTADGSSFGRVGTLTAGASFVGGSCAVNDSPSLALDGATGQVTTAVNLTGQASFTVETWFKTTTTRGGALAGFTAAQTGTTSTADRALYMTNAGKLVLGVRPTSSTVKATTTSASYNDGAWHHVVATLSSTNGVVIYVDGTAVISDSTSKTAQTATGYWRVGYAPLSGYTNAPTSSFFAGQVDGTTIYNNSAQTASAVQSRYAAGH</sequence>
<evidence type="ECO:0000313" key="11">
    <source>
        <dbReference type="Proteomes" id="UP000321154"/>
    </source>
</evidence>
<feature type="transmembrane region" description="Helical" evidence="7">
    <location>
        <begin position="47"/>
        <end position="66"/>
    </location>
</feature>
<dbReference type="Proteomes" id="UP000321154">
    <property type="component" value="Unassembled WGS sequence"/>
</dbReference>
<dbReference type="SUPFAM" id="SSF49899">
    <property type="entry name" value="Concanavalin A-like lectins/glucanases"/>
    <property type="match status" value="1"/>
</dbReference>
<dbReference type="NCBIfam" id="TIGR02228">
    <property type="entry name" value="sigpep_I_arch"/>
    <property type="match status" value="1"/>
</dbReference>
<dbReference type="CDD" id="cd06530">
    <property type="entry name" value="S26_SPase_I"/>
    <property type="match status" value="1"/>
</dbReference>
<dbReference type="Proteomes" id="UP000522688">
    <property type="component" value="Unassembled WGS sequence"/>
</dbReference>
<dbReference type="AlphaFoldDB" id="A0A7W3PJA9"/>
<dbReference type="EMBL" id="JACGWW010000003">
    <property type="protein sequence ID" value="MBA8814200.1"/>
    <property type="molecule type" value="Genomic_DNA"/>
</dbReference>
<protein>
    <recommendedName>
        <fullName evidence="5">Signal peptidase I</fullName>
        <ecNumber evidence="5">3.4.21.89</ecNumber>
    </recommendedName>
</protein>
<feature type="compositionally biased region" description="Low complexity" evidence="6">
    <location>
        <begin position="208"/>
        <end position="218"/>
    </location>
</feature>
<dbReference type="GO" id="GO:0009003">
    <property type="term" value="F:signal peptidase activity"/>
    <property type="evidence" value="ECO:0007669"/>
    <property type="project" value="UniProtKB-EC"/>
</dbReference>
<dbReference type="SMART" id="SM00282">
    <property type="entry name" value="LamG"/>
    <property type="match status" value="1"/>
</dbReference>
<feature type="transmembrane region" description="Helical" evidence="7">
    <location>
        <begin position="233"/>
        <end position="261"/>
    </location>
</feature>
<dbReference type="PRINTS" id="PR00728">
    <property type="entry name" value="SIGNALPTASE"/>
</dbReference>
<dbReference type="SUPFAM" id="SSF51306">
    <property type="entry name" value="LexA/Signal peptidase"/>
    <property type="match status" value="1"/>
</dbReference>
<feature type="region of interest" description="Disordered" evidence="6">
    <location>
        <begin position="204"/>
        <end position="225"/>
    </location>
</feature>
<proteinExistence type="predicted"/>
<keyword evidence="4 7" id="KW-0472">Membrane</keyword>
<evidence type="ECO:0000256" key="2">
    <source>
        <dbReference type="ARBA" id="ARBA00022692"/>
    </source>
</evidence>
<organism evidence="10 12">
    <name type="scientific">Frigoribacterium faeni</name>
    <dbReference type="NCBI Taxonomy" id="145483"/>
    <lineage>
        <taxon>Bacteria</taxon>
        <taxon>Bacillati</taxon>
        <taxon>Actinomycetota</taxon>
        <taxon>Actinomycetes</taxon>
        <taxon>Micrococcales</taxon>
        <taxon>Microbacteriaceae</taxon>
        <taxon>Frigoribacterium</taxon>
    </lineage>
</organism>
<evidence type="ECO:0000259" key="8">
    <source>
        <dbReference type="SMART" id="SM00282"/>
    </source>
</evidence>
<evidence type="ECO:0000256" key="6">
    <source>
        <dbReference type="SAM" id="MobiDB-lite"/>
    </source>
</evidence>
<dbReference type="EMBL" id="BJUV01000040">
    <property type="protein sequence ID" value="GEK84492.1"/>
    <property type="molecule type" value="Genomic_DNA"/>
</dbReference>
<dbReference type="OrthoDB" id="5241786at2"/>
<reference evidence="10 12" key="2">
    <citation type="submission" date="2020-07" db="EMBL/GenBank/DDBJ databases">
        <title>Sequencing the genomes of 1000 actinobacteria strains.</title>
        <authorList>
            <person name="Klenk H.-P."/>
        </authorList>
    </citation>
    <scope>NUCLEOTIDE SEQUENCE [LARGE SCALE GENOMIC DNA]</scope>
    <source>
        <strain evidence="10 12">DSM 10309</strain>
    </source>
</reference>
<feature type="domain" description="Laminin G" evidence="8">
    <location>
        <begin position="353"/>
        <end position="491"/>
    </location>
</feature>
<dbReference type="InterPro" id="IPR001791">
    <property type="entry name" value="Laminin_G"/>
</dbReference>
<gene>
    <name evidence="10" type="ORF">FB463_002466</name>
    <name evidence="9" type="ORF">FFA01_28010</name>
</gene>
<dbReference type="GO" id="GO:0004252">
    <property type="term" value="F:serine-type endopeptidase activity"/>
    <property type="evidence" value="ECO:0007669"/>
    <property type="project" value="UniProtKB-UniRule"/>
</dbReference>
<dbReference type="InterPro" id="IPR001733">
    <property type="entry name" value="Peptidase_S26B"/>
</dbReference>
<reference evidence="9 11" key="1">
    <citation type="submission" date="2019-07" db="EMBL/GenBank/DDBJ databases">
        <title>Whole genome shotgun sequence of Frigoribacterium faeni NBRC 103066.</title>
        <authorList>
            <person name="Hosoyama A."/>
            <person name="Uohara A."/>
            <person name="Ohji S."/>
            <person name="Ichikawa N."/>
        </authorList>
    </citation>
    <scope>NUCLEOTIDE SEQUENCE [LARGE SCALE GENOMIC DNA]</scope>
    <source>
        <strain evidence="9 11">NBRC 103066</strain>
    </source>
</reference>
<evidence type="ECO:0000313" key="9">
    <source>
        <dbReference type="EMBL" id="GEK84492.1"/>
    </source>
</evidence>
<dbReference type="Gene3D" id="2.60.120.200">
    <property type="match status" value="1"/>
</dbReference>
<dbReference type="InterPro" id="IPR013320">
    <property type="entry name" value="ConA-like_dom_sf"/>
</dbReference>
<dbReference type="RefSeq" id="WP_146856816.1">
    <property type="nucleotide sequence ID" value="NZ_BAAAHR010000007.1"/>
</dbReference>
<keyword evidence="3 7" id="KW-1133">Transmembrane helix</keyword>
<dbReference type="InterPro" id="IPR036286">
    <property type="entry name" value="LexA/Signal_pep-like_sf"/>
</dbReference>
<name>A0A7W3PJA9_9MICO</name>
<keyword evidence="11" id="KW-1185">Reference proteome</keyword>
<dbReference type="EC" id="3.4.21.89" evidence="5"/>
<evidence type="ECO:0000256" key="7">
    <source>
        <dbReference type="SAM" id="Phobius"/>
    </source>
</evidence>
<dbReference type="GO" id="GO:0006465">
    <property type="term" value="P:signal peptide processing"/>
    <property type="evidence" value="ECO:0007669"/>
    <property type="project" value="UniProtKB-UniRule"/>
</dbReference>
<feature type="transmembrane region" description="Helical" evidence="7">
    <location>
        <begin position="170"/>
        <end position="189"/>
    </location>
</feature>
<comment type="subcellular location">
    <subcellularLocation>
        <location evidence="1">Membrane</location>
    </subcellularLocation>
</comment>